<protein>
    <submittedName>
        <fullName evidence="3">VanZ like family protein</fullName>
    </submittedName>
</protein>
<keyword evidence="4" id="KW-1185">Reference proteome</keyword>
<dbReference type="RefSeq" id="WP_169725829.1">
    <property type="nucleotide sequence ID" value="NZ_CP022521.1"/>
</dbReference>
<keyword evidence="2" id="KW-0812">Transmembrane</keyword>
<dbReference type="InterPro" id="IPR053150">
    <property type="entry name" value="Teicoplanin_resist-assoc"/>
</dbReference>
<dbReference type="KEGG" id="ahg:AHOG_08540"/>
<feature type="transmembrane region" description="Helical" evidence="2">
    <location>
        <begin position="106"/>
        <end position="125"/>
    </location>
</feature>
<evidence type="ECO:0000256" key="1">
    <source>
        <dbReference type="SAM" id="MobiDB-lite"/>
    </source>
</evidence>
<feature type="transmembrane region" description="Helical" evidence="2">
    <location>
        <begin position="137"/>
        <end position="159"/>
    </location>
</feature>
<dbReference type="AlphaFoldDB" id="A0A221W0P3"/>
<keyword evidence="2" id="KW-1133">Transmembrane helix</keyword>
<dbReference type="Pfam" id="PF04892">
    <property type="entry name" value="VanZ"/>
    <property type="match status" value="1"/>
</dbReference>
<dbReference type="PANTHER" id="PTHR36834:SF1">
    <property type="entry name" value="INTEGRAL MEMBRANE PROTEIN"/>
    <property type="match status" value="1"/>
</dbReference>
<proteinExistence type="predicted"/>
<feature type="transmembrane region" description="Helical" evidence="2">
    <location>
        <begin position="171"/>
        <end position="191"/>
    </location>
</feature>
<reference evidence="3 4" key="1">
    <citation type="submission" date="2017-07" db="EMBL/GenBank/DDBJ databases">
        <title>Complete genome sequence of Actinoalloteichus hoggarensis DSM 45943, type strain of Actinoalloteichus hoggarensis.</title>
        <authorList>
            <person name="Ruckert C."/>
            <person name="Nouioui I."/>
            <person name="Willmese J."/>
            <person name="van Wezel G."/>
            <person name="Klenk H.-P."/>
            <person name="Kalinowski J."/>
            <person name="Zotchev S.B."/>
        </authorList>
    </citation>
    <scope>NUCLEOTIDE SEQUENCE [LARGE SCALE GENOMIC DNA]</scope>
    <source>
        <strain evidence="3 4">DSM 45943</strain>
    </source>
</reference>
<feature type="transmembrane region" description="Helical" evidence="2">
    <location>
        <begin position="212"/>
        <end position="237"/>
    </location>
</feature>
<dbReference type="InterPro" id="IPR006976">
    <property type="entry name" value="VanZ-like"/>
</dbReference>
<dbReference type="PANTHER" id="PTHR36834">
    <property type="entry name" value="MEMBRANE PROTEIN-RELATED"/>
    <property type="match status" value="1"/>
</dbReference>
<evidence type="ECO:0000313" key="3">
    <source>
        <dbReference type="EMBL" id="ASO19353.1"/>
    </source>
</evidence>
<dbReference type="Proteomes" id="UP000204221">
    <property type="component" value="Chromosome"/>
</dbReference>
<name>A0A221W0P3_9PSEU</name>
<evidence type="ECO:0000256" key="2">
    <source>
        <dbReference type="SAM" id="Phobius"/>
    </source>
</evidence>
<feature type="transmembrane region" description="Helical" evidence="2">
    <location>
        <begin position="6"/>
        <end position="27"/>
    </location>
</feature>
<evidence type="ECO:0000313" key="4">
    <source>
        <dbReference type="Proteomes" id="UP000204221"/>
    </source>
</evidence>
<feature type="transmembrane region" description="Helical" evidence="2">
    <location>
        <begin position="39"/>
        <end position="61"/>
    </location>
</feature>
<feature type="transmembrane region" description="Helical" evidence="2">
    <location>
        <begin position="316"/>
        <end position="338"/>
    </location>
</feature>
<feature type="transmembrane region" description="Helical" evidence="2">
    <location>
        <begin position="292"/>
        <end position="310"/>
    </location>
</feature>
<feature type="transmembrane region" description="Helical" evidence="2">
    <location>
        <begin position="249"/>
        <end position="269"/>
    </location>
</feature>
<accession>A0A221W0P3</accession>
<sequence length="405" mass="42700">MSIRVLPGFVALTIAVVIAALAFLPYVARQYRRRGQLGLGHALIAFAFLCYVIGLLAYVLIPIPPVGPGFCEAYSWVRPQLSPLASLAGLPATFGSGGVRAVLVDFAFQQFAMNIALFVPLGMFVRHMFRRGFLTTIAIGAATTLFIEFTQLTGIWFLYPCPYRLFDVDDLAANGLGAVIGAILAPLLRLVPGQRTGAAPGVPRPVTASRRVLGMACDMLVMWLSGNVALLIVTAVLGTGGAAEDGLPWVHAVAQWSLPAALIGTSLVVRRATPGQQIVLLRLTSVDGSRPAVLRALIWWISGFGAFGLLQTAALIWWAPAVWAAVGLAVLHAGSLLLTSDRRGISGMLSGLHAVDVRIGRDETDGRAAGGGEETVGGAEKTKKTGTPSRRGGRAGDGRSENTRA</sequence>
<keyword evidence="2" id="KW-0472">Membrane</keyword>
<feature type="compositionally biased region" description="Basic and acidic residues" evidence="1">
    <location>
        <begin position="394"/>
        <end position="405"/>
    </location>
</feature>
<feature type="region of interest" description="Disordered" evidence="1">
    <location>
        <begin position="363"/>
        <end position="405"/>
    </location>
</feature>
<organism evidence="3 4">
    <name type="scientific">Actinoalloteichus hoggarensis</name>
    <dbReference type="NCBI Taxonomy" id="1470176"/>
    <lineage>
        <taxon>Bacteria</taxon>
        <taxon>Bacillati</taxon>
        <taxon>Actinomycetota</taxon>
        <taxon>Actinomycetes</taxon>
        <taxon>Pseudonocardiales</taxon>
        <taxon>Pseudonocardiaceae</taxon>
        <taxon>Actinoalloteichus</taxon>
    </lineage>
</organism>
<dbReference type="EMBL" id="CP022521">
    <property type="protein sequence ID" value="ASO19353.1"/>
    <property type="molecule type" value="Genomic_DNA"/>
</dbReference>
<gene>
    <name evidence="3" type="ORF">AHOG_08540</name>
</gene>